<feature type="transmembrane region" description="Helical" evidence="2">
    <location>
        <begin position="48"/>
        <end position="73"/>
    </location>
</feature>
<gene>
    <name evidence="3" type="ORF">BFG57_13205</name>
</gene>
<dbReference type="GO" id="GO:0045881">
    <property type="term" value="P:positive regulation of sporulation resulting in formation of a cellular spore"/>
    <property type="evidence" value="ECO:0007669"/>
    <property type="project" value="InterPro"/>
</dbReference>
<proteinExistence type="predicted"/>
<dbReference type="PIRSF" id="PIRSF029886">
    <property type="entry name" value="KBAA"/>
    <property type="match status" value="1"/>
</dbReference>
<comment type="caution">
    <text evidence="3">The sequence shown here is derived from an EMBL/GenBank/DDBJ whole genome shotgun (WGS) entry which is preliminary data.</text>
</comment>
<organism evidence="3 4">
    <name type="scientific">Bacillus solimangrovi</name>
    <dbReference type="NCBI Taxonomy" id="1305675"/>
    <lineage>
        <taxon>Bacteria</taxon>
        <taxon>Bacillati</taxon>
        <taxon>Bacillota</taxon>
        <taxon>Bacilli</taxon>
        <taxon>Bacillales</taxon>
        <taxon>Bacillaceae</taxon>
        <taxon>Bacillus</taxon>
    </lineage>
</organism>
<feature type="transmembrane region" description="Helical" evidence="2">
    <location>
        <begin position="117"/>
        <end position="135"/>
    </location>
</feature>
<dbReference type="SMART" id="SM01251">
    <property type="entry name" value="KbaA"/>
    <property type="match status" value="1"/>
</dbReference>
<keyword evidence="2" id="KW-0812">Transmembrane</keyword>
<dbReference type="RefSeq" id="WP_069716820.1">
    <property type="nucleotide sequence ID" value="NZ_MJEH01000015.1"/>
</dbReference>
<evidence type="ECO:0000313" key="4">
    <source>
        <dbReference type="Proteomes" id="UP000095209"/>
    </source>
</evidence>
<feature type="transmembrane region" description="Helical" evidence="2">
    <location>
        <begin position="7"/>
        <end position="28"/>
    </location>
</feature>
<dbReference type="GO" id="GO:0030435">
    <property type="term" value="P:sporulation resulting in formation of a cellular spore"/>
    <property type="evidence" value="ECO:0007669"/>
    <property type="project" value="UniProtKB-KW"/>
</dbReference>
<evidence type="ECO:0000256" key="2">
    <source>
        <dbReference type="SAM" id="Phobius"/>
    </source>
</evidence>
<accession>A0A1E5LGL8</accession>
<evidence type="ECO:0000256" key="1">
    <source>
        <dbReference type="PIRNR" id="PIRNR029886"/>
    </source>
</evidence>
<dbReference type="EMBL" id="MJEH01000015">
    <property type="protein sequence ID" value="OEH93228.1"/>
    <property type="molecule type" value="Genomic_DNA"/>
</dbReference>
<dbReference type="AlphaFoldDB" id="A0A1E5LGL8"/>
<keyword evidence="4" id="KW-1185">Reference proteome</keyword>
<sequence length="200" mass="23186">MNSRKWVYLFFTTLMFGGVSSVITGFMVKWDEYAEVFSSLHVGEILGASIWFLGVGFIFSLISQMGFFAYLTIHRFGLGIFKSVSLWNKAQIVLIVFVFFDLVYFRYKTFLKPGETIVQYLLPAILILAFAVAVAYKKMKETNRDAFIPAVFFIFVVTIIEWFPALRVNELDWLWLMVFPLLICNAWQLLILHRLTGAKK</sequence>
<dbReference type="GO" id="GO:0005886">
    <property type="term" value="C:plasma membrane"/>
    <property type="evidence" value="ECO:0007669"/>
    <property type="project" value="UniProtKB-SubCell"/>
</dbReference>
<keyword evidence="1" id="KW-0749">Sporulation</keyword>
<protein>
    <recommendedName>
        <fullName evidence="1">KinB-signaling pathway activation protein</fullName>
    </recommendedName>
</protein>
<feature type="transmembrane region" description="Helical" evidence="2">
    <location>
        <begin position="147"/>
        <end position="167"/>
    </location>
</feature>
<dbReference type="OrthoDB" id="2374256at2"/>
<feature type="transmembrane region" description="Helical" evidence="2">
    <location>
        <begin position="85"/>
        <end position="105"/>
    </location>
</feature>
<comment type="subcellular location">
    <subcellularLocation>
        <location evidence="1">Cell membrane</location>
    </subcellularLocation>
</comment>
<dbReference type="Proteomes" id="UP000095209">
    <property type="component" value="Unassembled WGS sequence"/>
</dbReference>
<reference evidence="3 4" key="1">
    <citation type="submission" date="2016-08" db="EMBL/GenBank/DDBJ databases">
        <title>Genome of Bacillus solimangrovi GH2-4.</title>
        <authorList>
            <person name="Lim S."/>
            <person name="Kim B.-C."/>
        </authorList>
    </citation>
    <scope>NUCLEOTIDE SEQUENCE [LARGE SCALE GENOMIC DNA]</scope>
    <source>
        <strain evidence="3 4">GH2-4</strain>
    </source>
</reference>
<name>A0A1E5LGL8_9BACI</name>
<keyword evidence="1 2" id="KW-0472">Membrane</keyword>
<evidence type="ECO:0000313" key="3">
    <source>
        <dbReference type="EMBL" id="OEH93228.1"/>
    </source>
</evidence>
<keyword evidence="2" id="KW-1133">Transmembrane helix</keyword>
<keyword evidence="1" id="KW-1003">Cell membrane</keyword>
<feature type="transmembrane region" description="Helical" evidence="2">
    <location>
        <begin position="173"/>
        <end position="192"/>
    </location>
</feature>
<dbReference type="STRING" id="1305675.BFG57_13205"/>
<dbReference type="Pfam" id="PF14089">
    <property type="entry name" value="KbaA"/>
    <property type="match status" value="1"/>
</dbReference>
<comment type="function">
    <text evidence="1">Involved in the activation of the KinB signaling pathway of sporulation.</text>
</comment>
<dbReference type="InterPro" id="IPR024164">
    <property type="entry name" value="KinB-signalling_activ"/>
</dbReference>